<evidence type="ECO:0000259" key="1">
    <source>
        <dbReference type="Pfam" id="PF00534"/>
    </source>
</evidence>
<dbReference type="CDD" id="cd03825">
    <property type="entry name" value="GT4_WcaC-like"/>
    <property type="match status" value="1"/>
</dbReference>
<organism evidence="3 4">
    <name type="scientific">Winmispira thermophila (strain ATCC 700085 / DSM 6578 / Z-1203)</name>
    <name type="common">Spirochaeta thermophila</name>
    <dbReference type="NCBI Taxonomy" id="869211"/>
    <lineage>
        <taxon>Bacteria</taxon>
        <taxon>Pseudomonadati</taxon>
        <taxon>Spirochaetota</taxon>
        <taxon>Spirochaetia</taxon>
        <taxon>Winmispirales</taxon>
        <taxon>Winmispiraceae</taxon>
        <taxon>Winmispira</taxon>
    </lineage>
</organism>
<dbReference type="Proteomes" id="UP000007254">
    <property type="component" value="Chromosome"/>
</dbReference>
<evidence type="ECO:0000313" key="3">
    <source>
        <dbReference type="EMBL" id="AEJ61878.1"/>
    </source>
</evidence>
<dbReference type="KEGG" id="stq:Spith_1617"/>
<feature type="domain" description="Glycosyl transferase family 1" evidence="1">
    <location>
        <begin position="230"/>
        <end position="393"/>
    </location>
</feature>
<dbReference type="OrthoDB" id="9768685at2"/>
<sequence>MRILHINTNDIFGGAARAAYRLHKGLQRAGVESWMLVQQKMGDDPSVVGPRTRWEKGTALLRSFLDQLPLRRYNYKSTTLFSPSWVPSPRYVFEIIDELDPDVVHLHWITGGFLRIEDLKKIKRPLVWTMHDMWPFSGGCHLTGECRAYEVVCGKCPVLESEREKDLSNSVFSRKQRTLKAVAHKIYIISPSHWLVHCAQKSALLKECPIEILPNPIDVSIYKSVEKRFARELWNLPDDKKLILFGAVSATLDPNKGFQQLLGALEKLRHSARKVDDILLVVFGSSSGPSLWEDFPIHYVGHVNDDVALIALYNAVDVVVVPSLQENLSNTIMEALSCATPIVAFKIGGNSDMIDHQHNGYLARPYDPEDLARGIEWVLYEADYESLSRNARRKVVEHFSFEKVVPRYLALLEDLVS</sequence>
<keyword evidence="4" id="KW-1185">Reference proteome</keyword>
<keyword evidence="3" id="KW-0808">Transferase</keyword>
<dbReference type="PANTHER" id="PTHR12526:SF637">
    <property type="entry name" value="GLYCOSYLTRANSFERASE EPSF-RELATED"/>
    <property type="match status" value="1"/>
</dbReference>
<name>G0GAY2_WINT7</name>
<dbReference type="Gene3D" id="3.40.50.2000">
    <property type="entry name" value="Glycogen Phosphorylase B"/>
    <property type="match status" value="2"/>
</dbReference>
<reference evidence="3 4" key="1">
    <citation type="submission" date="2011-06" db="EMBL/GenBank/DDBJ databases">
        <title>The complete genome of Spirochaeta thermophila DSM 6578.</title>
        <authorList>
            <consortium name="US DOE Joint Genome Institute (JGI-PGF)"/>
            <person name="Lucas S."/>
            <person name="Lapidus A."/>
            <person name="Bruce D."/>
            <person name="Goodwin L."/>
            <person name="Pitluck S."/>
            <person name="Peters L."/>
            <person name="Kyrpides N."/>
            <person name="Mavromatis K."/>
            <person name="Ivanova N."/>
            <person name="Mikailova N."/>
            <person name="Pagani I."/>
            <person name="Chertkov O."/>
            <person name="Detter J.C."/>
            <person name="Tapia R."/>
            <person name="Han C."/>
            <person name="Land M."/>
            <person name="Hauser L."/>
            <person name="Markowitz V."/>
            <person name="Cheng J.-F."/>
            <person name="Hugenholtz P."/>
            <person name="Woyke T."/>
            <person name="Wu D."/>
            <person name="Spring S."/>
            <person name="Merkhoffer B."/>
            <person name="Schneider S."/>
            <person name="Klenk H.-P."/>
            <person name="Eisen J.A."/>
        </authorList>
    </citation>
    <scope>NUCLEOTIDE SEQUENCE [LARGE SCALE GENOMIC DNA]</scope>
    <source>
        <strain evidence="4">ATCC 700085 / DSM 6578 / Z-1203</strain>
    </source>
</reference>
<protein>
    <submittedName>
        <fullName evidence="3">Glycosyl transferase group 1</fullName>
    </submittedName>
</protein>
<dbReference type="InterPro" id="IPR028098">
    <property type="entry name" value="Glyco_trans_4-like_N"/>
</dbReference>
<dbReference type="InterPro" id="IPR001296">
    <property type="entry name" value="Glyco_trans_1"/>
</dbReference>
<dbReference type="EMBL" id="CP002903">
    <property type="protein sequence ID" value="AEJ61878.1"/>
    <property type="molecule type" value="Genomic_DNA"/>
</dbReference>
<evidence type="ECO:0000259" key="2">
    <source>
        <dbReference type="Pfam" id="PF13439"/>
    </source>
</evidence>
<dbReference type="Pfam" id="PF13439">
    <property type="entry name" value="Glyco_transf_4"/>
    <property type="match status" value="1"/>
</dbReference>
<dbReference type="STRING" id="869211.Spith_1617"/>
<dbReference type="Pfam" id="PF00534">
    <property type="entry name" value="Glycos_transf_1"/>
    <property type="match status" value="1"/>
</dbReference>
<dbReference type="AlphaFoldDB" id="G0GAY2"/>
<dbReference type="GO" id="GO:0016757">
    <property type="term" value="F:glycosyltransferase activity"/>
    <property type="evidence" value="ECO:0007669"/>
    <property type="project" value="InterPro"/>
</dbReference>
<accession>G0GAY2</accession>
<gene>
    <name evidence="3" type="ordered locus">Spith_1617</name>
</gene>
<evidence type="ECO:0000313" key="4">
    <source>
        <dbReference type="Proteomes" id="UP000007254"/>
    </source>
</evidence>
<feature type="domain" description="Glycosyltransferase subfamily 4-like N-terminal" evidence="2">
    <location>
        <begin position="12"/>
        <end position="220"/>
    </location>
</feature>
<dbReference type="HOGENOM" id="CLU_009583_28_2_12"/>
<dbReference type="PANTHER" id="PTHR12526">
    <property type="entry name" value="GLYCOSYLTRANSFERASE"/>
    <property type="match status" value="1"/>
</dbReference>
<proteinExistence type="predicted"/>
<dbReference type="SUPFAM" id="SSF53756">
    <property type="entry name" value="UDP-Glycosyltransferase/glycogen phosphorylase"/>
    <property type="match status" value="1"/>
</dbReference>